<evidence type="ECO:0000256" key="8">
    <source>
        <dbReference type="ARBA" id="ARBA00023012"/>
    </source>
</evidence>
<dbReference type="Gene3D" id="1.20.5.1930">
    <property type="match status" value="1"/>
</dbReference>
<keyword evidence="6" id="KW-0418">Kinase</keyword>
<evidence type="ECO:0000256" key="9">
    <source>
        <dbReference type="SAM" id="Phobius"/>
    </source>
</evidence>
<protein>
    <recommendedName>
        <fullName evidence="2">histidine kinase</fullName>
        <ecNumber evidence="2">2.7.13.3</ecNumber>
    </recommendedName>
</protein>
<evidence type="ECO:0000313" key="11">
    <source>
        <dbReference type="EMBL" id="THF47901.1"/>
    </source>
</evidence>
<evidence type="ECO:0000256" key="4">
    <source>
        <dbReference type="ARBA" id="ARBA00022679"/>
    </source>
</evidence>
<sequence length="254" mass="29334">MEKWLDPKTIMLWIIIAITVVFILVFSFIRLAYLNFKQMAEAQLEESRLKLEHQKKLLENGILVQEQERTRIAADLHDSLIGKLTSLKLKHQLDYNSDEMDYLLSESIADARRISHDLSPPMLEFISLYELIDGIITPWKKNIAVDFYHDVRTDVALPNSIKIQFTRVLQELITNIYKHAGASVITVHLRQSDRLLCLLVKDDGKGFDPNQNKKGLGLQNIELRMLYLNGKHSIKPLRKGTSALLLLEDYKNLI</sequence>
<evidence type="ECO:0000256" key="7">
    <source>
        <dbReference type="ARBA" id="ARBA00022840"/>
    </source>
</evidence>
<dbReference type="Pfam" id="PF07730">
    <property type="entry name" value="HisKA_3"/>
    <property type="match status" value="1"/>
</dbReference>
<keyword evidence="3" id="KW-0597">Phosphoprotein</keyword>
<dbReference type="PANTHER" id="PTHR24421">
    <property type="entry name" value="NITRATE/NITRITE SENSOR PROTEIN NARX-RELATED"/>
    <property type="match status" value="1"/>
</dbReference>
<accession>A0A4S3ZQQ5</accession>
<dbReference type="InterPro" id="IPR003594">
    <property type="entry name" value="HATPase_dom"/>
</dbReference>
<dbReference type="OrthoDB" id="9778366at2"/>
<evidence type="ECO:0000256" key="3">
    <source>
        <dbReference type="ARBA" id="ARBA00022553"/>
    </source>
</evidence>
<evidence type="ECO:0000256" key="2">
    <source>
        <dbReference type="ARBA" id="ARBA00012438"/>
    </source>
</evidence>
<keyword evidence="9" id="KW-1133">Transmembrane helix</keyword>
<gene>
    <name evidence="11" type="ORF">E6C50_15830</name>
</gene>
<evidence type="ECO:0000256" key="1">
    <source>
        <dbReference type="ARBA" id="ARBA00000085"/>
    </source>
</evidence>
<dbReference type="CDD" id="cd16917">
    <property type="entry name" value="HATPase_UhpB-NarQ-NarX-like"/>
    <property type="match status" value="1"/>
</dbReference>
<dbReference type="Proteomes" id="UP000307507">
    <property type="component" value="Unassembled WGS sequence"/>
</dbReference>
<dbReference type="AlphaFoldDB" id="A0A4S3ZQQ5"/>
<dbReference type="InterPro" id="IPR011712">
    <property type="entry name" value="Sig_transdc_His_kin_sub3_dim/P"/>
</dbReference>
<keyword evidence="9" id="KW-0472">Membrane</keyword>
<feature type="domain" description="Histidine kinase/HSP90-like ATPase" evidence="10">
    <location>
        <begin position="160"/>
        <end position="251"/>
    </location>
</feature>
<dbReference type="GO" id="GO:0046983">
    <property type="term" value="F:protein dimerization activity"/>
    <property type="evidence" value="ECO:0007669"/>
    <property type="project" value="InterPro"/>
</dbReference>
<evidence type="ECO:0000259" key="10">
    <source>
        <dbReference type="SMART" id="SM00387"/>
    </source>
</evidence>
<proteinExistence type="predicted"/>
<dbReference type="RefSeq" id="WP_136404215.1">
    <property type="nucleotide sequence ID" value="NZ_SSNZ01000010.1"/>
</dbReference>
<keyword evidence="4" id="KW-0808">Transferase</keyword>
<dbReference type="GO" id="GO:0000155">
    <property type="term" value="F:phosphorelay sensor kinase activity"/>
    <property type="evidence" value="ECO:0007669"/>
    <property type="project" value="InterPro"/>
</dbReference>
<dbReference type="GO" id="GO:0016020">
    <property type="term" value="C:membrane"/>
    <property type="evidence" value="ECO:0007669"/>
    <property type="project" value="InterPro"/>
</dbReference>
<dbReference type="InterPro" id="IPR050482">
    <property type="entry name" value="Sensor_HK_TwoCompSys"/>
</dbReference>
<dbReference type="PANTHER" id="PTHR24421:SF10">
    <property type="entry name" value="NITRATE_NITRITE SENSOR PROTEIN NARQ"/>
    <property type="match status" value="1"/>
</dbReference>
<reference evidence="11 12" key="1">
    <citation type="submission" date="2019-04" db="EMBL/GenBank/DDBJ databases">
        <title>Flavobacterium sp. nov. isolated from construction timber.</title>
        <authorList>
            <person name="Lin S.-Y."/>
            <person name="Chang C.-T."/>
            <person name="Young C.-C."/>
        </authorList>
    </citation>
    <scope>NUCLEOTIDE SEQUENCE [LARGE SCALE GENOMIC DNA]</scope>
    <source>
        <strain evidence="11 12">CC-CTC003</strain>
    </source>
</reference>
<dbReference type="GO" id="GO:0005524">
    <property type="term" value="F:ATP binding"/>
    <property type="evidence" value="ECO:0007669"/>
    <property type="project" value="UniProtKB-KW"/>
</dbReference>
<evidence type="ECO:0000256" key="5">
    <source>
        <dbReference type="ARBA" id="ARBA00022741"/>
    </source>
</evidence>
<dbReference type="Gene3D" id="3.30.565.10">
    <property type="entry name" value="Histidine kinase-like ATPase, C-terminal domain"/>
    <property type="match status" value="1"/>
</dbReference>
<keyword evidence="5" id="KW-0547">Nucleotide-binding</keyword>
<dbReference type="Pfam" id="PF02518">
    <property type="entry name" value="HATPase_c"/>
    <property type="match status" value="1"/>
</dbReference>
<keyword evidence="9" id="KW-0812">Transmembrane</keyword>
<evidence type="ECO:0000256" key="6">
    <source>
        <dbReference type="ARBA" id="ARBA00022777"/>
    </source>
</evidence>
<comment type="catalytic activity">
    <reaction evidence="1">
        <text>ATP + protein L-histidine = ADP + protein N-phospho-L-histidine.</text>
        <dbReference type="EC" id="2.7.13.3"/>
    </reaction>
</comment>
<dbReference type="EC" id="2.7.13.3" evidence="2"/>
<evidence type="ECO:0000313" key="12">
    <source>
        <dbReference type="Proteomes" id="UP000307507"/>
    </source>
</evidence>
<keyword evidence="12" id="KW-1185">Reference proteome</keyword>
<dbReference type="InterPro" id="IPR036890">
    <property type="entry name" value="HATPase_C_sf"/>
</dbReference>
<feature type="transmembrane region" description="Helical" evidence="9">
    <location>
        <begin position="12"/>
        <end position="33"/>
    </location>
</feature>
<organism evidence="11 12">
    <name type="scientific">Flavobacterium supellecticarium</name>
    <dbReference type="NCBI Taxonomy" id="2565924"/>
    <lineage>
        <taxon>Bacteria</taxon>
        <taxon>Pseudomonadati</taxon>
        <taxon>Bacteroidota</taxon>
        <taxon>Flavobacteriia</taxon>
        <taxon>Flavobacteriales</taxon>
        <taxon>Flavobacteriaceae</taxon>
        <taxon>Flavobacterium</taxon>
    </lineage>
</organism>
<dbReference type="EMBL" id="SSNZ01000010">
    <property type="protein sequence ID" value="THF47901.1"/>
    <property type="molecule type" value="Genomic_DNA"/>
</dbReference>
<dbReference type="SMART" id="SM00387">
    <property type="entry name" value="HATPase_c"/>
    <property type="match status" value="1"/>
</dbReference>
<dbReference type="SUPFAM" id="SSF55874">
    <property type="entry name" value="ATPase domain of HSP90 chaperone/DNA topoisomerase II/histidine kinase"/>
    <property type="match status" value="1"/>
</dbReference>
<keyword evidence="7" id="KW-0067">ATP-binding</keyword>
<name>A0A4S3ZQQ5_9FLAO</name>
<keyword evidence="8" id="KW-0902">Two-component regulatory system</keyword>
<comment type="caution">
    <text evidence="11">The sequence shown here is derived from an EMBL/GenBank/DDBJ whole genome shotgun (WGS) entry which is preliminary data.</text>
</comment>